<name>A0AAD9QYJ1_ACRCE</name>
<dbReference type="SUPFAM" id="SSF48452">
    <property type="entry name" value="TPR-like"/>
    <property type="match status" value="1"/>
</dbReference>
<dbReference type="GO" id="GO:0042393">
    <property type="term" value="F:histone binding"/>
    <property type="evidence" value="ECO:0007669"/>
    <property type="project" value="TreeGrafter"/>
</dbReference>
<feature type="repeat" description="TPR" evidence="6">
    <location>
        <begin position="238"/>
        <end position="271"/>
    </location>
</feature>
<evidence type="ECO:0000256" key="6">
    <source>
        <dbReference type="PROSITE-ProRule" id="PRU00339"/>
    </source>
</evidence>
<dbReference type="AlphaFoldDB" id="A0AAD9QYJ1"/>
<dbReference type="PANTHER" id="PTHR15081:SF1">
    <property type="entry name" value="NUCLEAR AUTOANTIGENIC SPERM PROTEIN"/>
    <property type="match status" value="1"/>
</dbReference>
<comment type="similarity">
    <text evidence="2">Belongs to the NASP family.</text>
</comment>
<dbReference type="InterPro" id="IPR011990">
    <property type="entry name" value="TPR-like_helical_dom_sf"/>
</dbReference>
<evidence type="ECO:0000256" key="5">
    <source>
        <dbReference type="ARBA" id="ARBA00023242"/>
    </source>
</evidence>
<evidence type="ECO:0000256" key="1">
    <source>
        <dbReference type="ARBA" id="ARBA00004123"/>
    </source>
</evidence>
<feature type="region of interest" description="Disordered" evidence="7">
    <location>
        <begin position="80"/>
        <end position="208"/>
    </location>
</feature>
<evidence type="ECO:0000256" key="4">
    <source>
        <dbReference type="ARBA" id="ARBA00022803"/>
    </source>
</evidence>
<dbReference type="Pfam" id="PF10516">
    <property type="entry name" value="SHNi-TPR"/>
    <property type="match status" value="1"/>
</dbReference>
<dbReference type="InterPro" id="IPR051730">
    <property type="entry name" value="NASP-like"/>
</dbReference>
<reference evidence="9" key="2">
    <citation type="journal article" date="2023" name="Science">
        <title>Genomic signatures of disease resistance in endangered staghorn corals.</title>
        <authorList>
            <person name="Vollmer S.V."/>
            <person name="Selwyn J.D."/>
            <person name="Despard B.A."/>
            <person name="Roesel C.L."/>
        </authorList>
    </citation>
    <scope>NUCLEOTIDE SEQUENCE</scope>
    <source>
        <strain evidence="9">K2</strain>
    </source>
</reference>
<keyword evidence="3" id="KW-0677">Repeat</keyword>
<protein>
    <submittedName>
        <fullName evidence="9">Protein HGV2</fullName>
    </submittedName>
</protein>
<keyword evidence="5" id="KW-0539">Nucleus</keyword>
<keyword evidence="10" id="KW-1185">Reference proteome</keyword>
<dbReference type="PANTHER" id="PTHR15081">
    <property type="entry name" value="NUCLEAR AUTOANTIGENIC SPERM PROTEIN NASP -RELATED"/>
    <property type="match status" value="1"/>
</dbReference>
<comment type="subcellular location">
    <subcellularLocation>
        <location evidence="1">Nucleus</location>
    </subcellularLocation>
</comment>
<organism evidence="9 10">
    <name type="scientific">Acropora cervicornis</name>
    <name type="common">Staghorn coral</name>
    <dbReference type="NCBI Taxonomy" id="6130"/>
    <lineage>
        <taxon>Eukaryota</taxon>
        <taxon>Metazoa</taxon>
        <taxon>Cnidaria</taxon>
        <taxon>Anthozoa</taxon>
        <taxon>Hexacorallia</taxon>
        <taxon>Scleractinia</taxon>
        <taxon>Astrocoeniina</taxon>
        <taxon>Acroporidae</taxon>
        <taxon>Acropora</taxon>
    </lineage>
</organism>
<keyword evidence="4 6" id="KW-0802">TPR repeat</keyword>
<dbReference type="InterPro" id="IPR019734">
    <property type="entry name" value="TPR_rpt"/>
</dbReference>
<dbReference type="EMBL" id="JARQWQ010000009">
    <property type="protein sequence ID" value="KAK2569863.1"/>
    <property type="molecule type" value="Genomic_DNA"/>
</dbReference>
<evidence type="ECO:0000259" key="8">
    <source>
        <dbReference type="Pfam" id="PF10516"/>
    </source>
</evidence>
<evidence type="ECO:0000256" key="7">
    <source>
        <dbReference type="SAM" id="MobiDB-lite"/>
    </source>
</evidence>
<feature type="compositionally biased region" description="Acidic residues" evidence="7">
    <location>
        <begin position="136"/>
        <end position="148"/>
    </location>
</feature>
<dbReference type="GO" id="GO:0005654">
    <property type="term" value="C:nucleoplasm"/>
    <property type="evidence" value="ECO:0007669"/>
    <property type="project" value="TreeGrafter"/>
</dbReference>
<evidence type="ECO:0000313" key="9">
    <source>
        <dbReference type="EMBL" id="KAK2569863.1"/>
    </source>
</evidence>
<dbReference type="GO" id="GO:0006335">
    <property type="term" value="P:DNA replication-dependent chromatin assembly"/>
    <property type="evidence" value="ECO:0007669"/>
    <property type="project" value="TreeGrafter"/>
</dbReference>
<feature type="compositionally biased region" description="Acidic residues" evidence="7">
    <location>
        <begin position="167"/>
        <end position="186"/>
    </location>
</feature>
<feature type="compositionally biased region" description="Basic and acidic residues" evidence="7">
    <location>
        <begin position="99"/>
        <end position="131"/>
    </location>
</feature>
<evidence type="ECO:0000313" key="10">
    <source>
        <dbReference type="Proteomes" id="UP001249851"/>
    </source>
</evidence>
<feature type="compositionally biased region" description="Basic and acidic residues" evidence="7">
    <location>
        <begin position="149"/>
        <end position="166"/>
    </location>
</feature>
<dbReference type="PROSITE" id="PS50005">
    <property type="entry name" value="TPR"/>
    <property type="match status" value="1"/>
</dbReference>
<evidence type="ECO:0000256" key="2">
    <source>
        <dbReference type="ARBA" id="ARBA00008402"/>
    </source>
</evidence>
<comment type="caution">
    <text evidence="9">The sequence shown here is derived from an EMBL/GenBank/DDBJ whole genome shotgun (WGS) entry which is preliminary data.</text>
</comment>
<accession>A0AAD9QYJ1</accession>
<sequence length="290" mass="32128">MASSSTEGGVSEDVTKLMGMGKRHLLCNEVVQAVKCFEEATQTLDNKYGSGSDECGEAYLFYGKALLELARAENGVLGNALKDAEPKSEESSDEDEEKMEAGMETEEKKESDKEQNTEKDKSNETSKDDGKPGQSEESETKEEVDEEMKEGKDNESNKENEDKGEGQGEEEGEEGNEEEGEEESENAEGGGDAATADTAEGQEDDADVPTMQLAWEFLELARLVFIRNDDRESQLNLAEVHLKLGEIQLEQEQFVDAETDYLKCLELQEKHLEPDDRLIAETYPDPATLN</sequence>
<gene>
    <name evidence="9" type="ORF">P5673_005717</name>
</gene>
<dbReference type="Gene3D" id="1.25.40.10">
    <property type="entry name" value="Tetratricopeptide repeat domain"/>
    <property type="match status" value="1"/>
</dbReference>
<dbReference type="InterPro" id="IPR019544">
    <property type="entry name" value="Tetratricopeptide_SHNi-TPR_dom"/>
</dbReference>
<evidence type="ECO:0000256" key="3">
    <source>
        <dbReference type="ARBA" id="ARBA00022737"/>
    </source>
</evidence>
<dbReference type="GO" id="GO:0034080">
    <property type="term" value="P:CENP-A containing chromatin assembly"/>
    <property type="evidence" value="ECO:0007669"/>
    <property type="project" value="TreeGrafter"/>
</dbReference>
<dbReference type="SMART" id="SM00028">
    <property type="entry name" value="TPR"/>
    <property type="match status" value="1"/>
</dbReference>
<feature type="domain" description="Tetratricopeptide SHNi-TPR" evidence="8">
    <location>
        <begin position="238"/>
        <end position="275"/>
    </location>
</feature>
<dbReference type="Proteomes" id="UP001249851">
    <property type="component" value="Unassembled WGS sequence"/>
</dbReference>
<reference evidence="9" key="1">
    <citation type="journal article" date="2023" name="G3 (Bethesda)">
        <title>Whole genome assembly and annotation of the endangered Caribbean coral Acropora cervicornis.</title>
        <authorList>
            <person name="Selwyn J.D."/>
            <person name="Vollmer S.V."/>
        </authorList>
    </citation>
    <scope>NUCLEOTIDE SEQUENCE</scope>
    <source>
        <strain evidence="9">K2</strain>
    </source>
</reference>
<proteinExistence type="inferred from homology"/>